<dbReference type="AlphaFoldDB" id="A0AAD1U9Q5"/>
<feature type="compositionally biased region" description="Polar residues" evidence="1">
    <location>
        <begin position="224"/>
        <end position="244"/>
    </location>
</feature>
<evidence type="ECO:0000313" key="3">
    <source>
        <dbReference type="Proteomes" id="UP001295684"/>
    </source>
</evidence>
<proteinExistence type="predicted"/>
<accession>A0AAD1U9Q5</accession>
<keyword evidence="3" id="KW-1185">Reference proteome</keyword>
<feature type="compositionally biased region" description="Basic and acidic residues" evidence="1">
    <location>
        <begin position="207"/>
        <end position="217"/>
    </location>
</feature>
<organism evidence="2 3">
    <name type="scientific">Euplotes crassus</name>
    <dbReference type="NCBI Taxonomy" id="5936"/>
    <lineage>
        <taxon>Eukaryota</taxon>
        <taxon>Sar</taxon>
        <taxon>Alveolata</taxon>
        <taxon>Ciliophora</taxon>
        <taxon>Intramacronucleata</taxon>
        <taxon>Spirotrichea</taxon>
        <taxon>Hypotrichia</taxon>
        <taxon>Euplotida</taxon>
        <taxon>Euplotidae</taxon>
        <taxon>Moneuplotes</taxon>
    </lineage>
</organism>
<dbReference type="EMBL" id="CAMPGE010005798">
    <property type="protein sequence ID" value="CAI2364638.1"/>
    <property type="molecule type" value="Genomic_DNA"/>
</dbReference>
<feature type="compositionally biased region" description="Polar residues" evidence="1">
    <location>
        <begin position="137"/>
        <end position="152"/>
    </location>
</feature>
<dbReference type="Proteomes" id="UP001295684">
    <property type="component" value="Unassembled WGS sequence"/>
</dbReference>
<evidence type="ECO:0000313" key="2">
    <source>
        <dbReference type="EMBL" id="CAI2364638.1"/>
    </source>
</evidence>
<name>A0AAD1U9Q5_EUPCR</name>
<protein>
    <submittedName>
        <fullName evidence="2">Uncharacterized protein</fullName>
    </submittedName>
</protein>
<sequence>MEKEGRVEESYGQSSSSLKSPPRIIHKEITFYPSKSPSPPEKHRENLNDSFFELSSVFKQANTKKDRDSTCEEVSDQRYFKIHKKMPFGTKEDPFRQDSFNINPLNSVNSNLKNVIDNMGPMSSVVFKSKKESENITLGRSRVSSKTSSNKNQHTESLHDICEKEEHFKNDELNSSNHKTIGKIQTPILKPTTTLQIPDWYYQAKQDSQRSDFDNMHLKPRVSSLKSAKSSFTPQTPSIRKSTS</sequence>
<gene>
    <name evidence="2" type="ORF">ECRASSUSDP1_LOCUS5983</name>
</gene>
<feature type="region of interest" description="Disordered" evidence="1">
    <location>
        <begin position="137"/>
        <end position="158"/>
    </location>
</feature>
<comment type="caution">
    <text evidence="2">The sequence shown here is derived from an EMBL/GenBank/DDBJ whole genome shotgun (WGS) entry which is preliminary data.</text>
</comment>
<reference evidence="2" key="1">
    <citation type="submission" date="2023-07" db="EMBL/GenBank/DDBJ databases">
        <authorList>
            <consortium name="AG Swart"/>
            <person name="Singh M."/>
            <person name="Singh A."/>
            <person name="Seah K."/>
            <person name="Emmerich C."/>
        </authorList>
    </citation>
    <scope>NUCLEOTIDE SEQUENCE</scope>
    <source>
        <strain evidence="2">DP1</strain>
    </source>
</reference>
<evidence type="ECO:0000256" key="1">
    <source>
        <dbReference type="SAM" id="MobiDB-lite"/>
    </source>
</evidence>
<feature type="region of interest" description="Disordered" evidence="1">
    <location>
        <begin position="1"/>
        <end position="24"/>
    </location>
</feature>
<feature type="region of interest" description="Disordered" evidence="1">
    <location>
        <begin position="206"/>
        <end position="244"/>
    </location>
</feature>